<proteinExistence type="inferred from homology"/>
<evidence type="ECO:0008006" key="3">
    <source>
        <dbReference type="Google" id="ProtNLM"/>
    </source>
</evidence>
<dbReference type="EMBL" id="GCKF01022294">
    <property type="protein sequence ID" value="JAG98566.1"/>
    <property type="molecule type" value="Transcribed_RNA"/>
</dbReference>
<dbReference type="PANTHER" id="PTHR47882:SF1">
    <property type="entry name" value="BIOGENESIS OF LYSOSOME-RELATED ORGANELLES COMPLEX 1 SUBUNIT 2"/>
    <property type="match status" value="1"/>
</dbReference>
<accession>A0A0D6R776</accession>
<organism evidence="2">
    <name type="scientific">Araucaria cunninghamii</name>
    <name type="common">Hoop pine</name>
    <name type="synonym">Moreton Bay pine</name>
    <dbReference type="NCBI Taxonomy" id="56994"/>
    <lineage>
        <taxon>Eukaryota</taxon>
        <taxon>Viridiplantae</taxon>
        <taxon>Streptophyta</taxon>
        <taxon>Embryophyta</taxon>
        <taxon>Tracheophyta</taxon>
        <taxon>Spermatophyta</taxon>
        <taxon>Pinopsida</taxon>
        <taxon>Pinidae</taxon>
        <taxon>Conifers II</taxon>
        <taxon>Araucariales</taxon>
        <taxon>Araucariaceae</taxon>
        <taxon>Araucaria</taxon>
    </lineage>
</organism>
<name>A0A0D6R776_ARACU</name>
<dbReference type="Pfam" id="PF10046">
    <property type="entry name" value="BLOC1_2"/>
    <property type="match status" value="1"/>
</dbReference>
<comment type="similarity">
    <text evidence="1">Belongs to the BLOC1S2 family.</text>
</comment>
<protein>
    <recommendedName>
        <fullName evidence="3">Biogenesis of lysosome-related organelles complex 1 subunit 2</fullName>
    </recommendedName>
</protein>
<dbReference type="AlphaFoldDB" id="A0A0D6R776"/>
<sequence length="128" mass="14685">MDMEKQEDKEKQKQKGTALGGALFDLFRNVSSLVEGELQGTNNLLELIEKMNLRTADEYNNFGDIAAGLCVFVEQLKMKNESFHEYIQQIDEIDQQVTELEAVISMLDKYSYTLESKVHSIYGDLRPK</sequence>
<reference evidence="2" key="1">
    <citation type="submission" date="2015-03" db="EMBL/GenBank/DDBJ databases">
        <title>A transcriptome of Araucaria cunninghamii, an australian fine timber species.</title>
        <authorList>
            <person name="Jing Yi C.J.Y."/>
            <person name="Yin San L.Y.S."/>
            <person name="Abdul Karim S.S."/>
            <person name="Wan Azmi N.N."/>
            <person name="Hercus R.R."/>
            <person name="Croft L.L."/>
        </authorList>
    </citation>
    <scope>NUCLEOTIDE SEQUENCE</scope>
    <source>
        <strain evidence="2">MI0301</strain>
        <tissue evidence="2">Leaf</tissue>
    </source>
</reference>
<evidence type="ECO:0000256" key="1">
    <source>
        <dbReference type="ARBA" id="ARBA00008468"/>
    </source>
</evidence>
<dbReference type="InterPro" id="IPR019269">
    <property type="entry name" value="BLOC1_su2"/>
</dbReference>
<evidence type="ECO:0000313" key="2">
    <source>
        <dbReference type="EMBL" id="JAG98566.1"/>
    </source>
</evidence>
<dbReference type="PANTHER" id="PTHR47882">
    <property type="entry name" value="BIOGENESIS OF LYSOSOME-RELATED ORGANELLES COMPLEX 1 SUBUNIT 2"/>
    <property type="match status" value="1"/>
</dbReference>